<dbReference type="PANTHER" id="PTHR43674">
    <property type="entry name" value="NITRILASE C965.09-RELATED"/>
    <property type="match status" value="1"/>
</dbReference>
<dbReference type="InterPro" id="IPR003010">
    <property type="entry name" value="C-N_Hydrolase"/>
</dbReference>
<gene>
    <name evidence="3" type="ORF">J2S00_000781</name>
</gene>
<feature type="domain" description="CN hydrolase" evidence="2">
    <location>
        <begin position="5"/>
        <end position="248"/>
    </location>
</feature>
<dbReference type="SUPFAM" id="SSF56317">
    <property type="entry name" value="Carbon-nitrogen hydrolase"/>
    <property type="match status" value="1"/>
</dbReference>
<dbReference type="CDD" id="cd07197">
    <property type="entry name" value="nitrilase"/>
    <property type="match status" value="1"/>
</dbReference>
<sequence>MQVLTNIAAIQTEFTNGYIQANLNKMRLLVRRCQQKYPHVHFILFPELAVTGYFLSPRLHELAENAEGPAYDFMADLSRKHHVYLGYGFVERGDDPRGDKKQIYNSFNVISPNGERLATYQKIHLTPLEKDFFDPGQRLVTIKTEIGNLGLMICWDLAFPELARLLVQKGANVLLAPSAWELPYDQAYYRFSMARAIDNTAYLITCNHVGESSGLRFFGKSAIFYPDGTLLHQADDQDGSIIVSSINLAEQQKLRFSFYSMSDDRRTDLYTLTWNGE</sequence>
<evidence type="ECO:0000313" key="3">
    <source>
        <dbReference type="EMBL" id="MDQ0337998.1"/>
    </source>
</evidence>
<evidence type="ECO:0000259" key="2">
    <source>
        <dbReference type="PROSITE" id="PS50263"/>
    </source>
</evidence>
<dbReference type="Gene3D" id="3.60.110.10">
    <property type="entry name" value="Carbon-nitrogen hydrolase"/>
    <property type="match status" value="1"/>
</dbReference>
<dbReference type="PROSITE" id="PS50263">
    <property type="entry name" value="CN_HYDROLASE"/>
    <property type="match status" value="1"/>
</dbReference>
<keyword evidence="1" id="KW-0378">Hydrolase</keyword>
<dbReference type="RefSeq" id="WP_307335654.1">
    <property type="nucleotide sequence ID" value="NZ_JAUSUQ010000002.1"/>
</dbReference>
<dbReference type="Pfam" id="PF00795">
    <property type="entry name" value="CN_hydrolase"/>
    <property type="match status" value="1"/>
</dbReference>
<organism evidence="3 4">
    <name type="scientific">Caldalkalibacillus uzonensis</name>
    <dbReference type="NCBI Taxonomy" id="353224"/>
    <lineage>
        <taxon>Bacteria</taxon>
        <taxon>Bacillati</taxon>
        <taxon>Bacillota</taxon>
        <taxon>Bacilli</taxon>
        <taxon>Bacillales</taxon>
        <taxon>Bacillaceae</taxon>
        <taxon>Caldalkalibacillus</taxon>
    </lineage>
</organism>
<comment type="caution">
    <text evidence="3">The sequence shown here is derived from an EMBL/GenBank/DDBJ whole genome shotgun (WGS) entry which is preliminary data.</text>
</comment>
<reference evidence="3 4" key="1">
    <citation type="submission" date="2023-07" db="EMBL/GenBank/DDBJ databases">
        <title>Genomic Encyclopedia of Type Strains, Phase IV (KMG-IV): sequencing the most valuable type-strain genomes for metagenomic binning, comparative biology and taxonomic classification.</title>
        <authorList>
            <person name="Goeker M."/>
        </authorList>
    </citation>
    <scope>NUCLEOTIDE SEQUENCE [LARGE SCALE GENOMIC DNA]</scope>
    <source>
        <strain evidence="3 4">DSM 17740</strain>
    </source>
</reference>
<proteinExistence type="predicted"/>
<evidence type="ECO:0000256" key="1">
    <source>
        <dbReference type="ARBA" id="ARBA00022801"/>
    </source>
</evidence>
<dbReference type="InterPro" id="IPR050345">
    <property type="entry name" value="Aliph_Amidase/BUP"/>
</dbReference>
<evidence type="ECO:0000313" key="4">
    <source>
        <dbReference type="Proteomes" id="UP001232445"/>
    </source>
</evidence>
<dbReference type="InterPro" id="IPR036526">
    <property type="entry name" value="C-N_Hydrolase_sf"/>
</dbReference>
<dbReference type="Proteomes" id="UP001232445">
    <property type="component" value="Unassembled WGS sequence"/>
</dbReference>
<accession>A0ABU0CPI3</accession>
<dbReference type="PANTHER" id="PTHR43674:SF12">
    <property type="entry name" value="NITRILASE C965.09-RELATED"/>
    <property type="match status" value="1"/>
</dbReference>
<protein>
    <submittedName>
        <fullName evidence="3">Amidohydrolase</fullName>
    </submittedName>
</protein>
<name>A0ABU0CPI3_9BACI</name>
<keyword evidence="4" id="KW-1185">Reference proteome</keyword>
<dbReference type="EMBL" id="JAUSUQ010000002">
    <property type="protein sequence ID" value="MDQ0337998.1"/>
    <property type="molecule type" value="Genomic_DNA"/>
</dbReference>